<comment type="caution">
    <text evidence="12">The sequence shown here is derived from an EMBL/GenBank/DDBJ whole genome shotgun (WGS) entry which is preliminary data.</text>
</comment>
<dbReference type="GO" id="GO:0032993">
    <property type="term" value="C:protein-DNA complex"/>
    <property type="evidence" value="ECO:0007669"/>
    <property type="project" value="TreeGrafter"/>
</dbReference>
<protein>
    <recommendedName>
        <fullName evidence="1">Phosphate regulon transcriptional regulatory protein PhoB</fullName>
    </recommendedName>
</protein>
<keyword evidence="3" id="KW-0902">Two-component regulatory system</keyword>
<dbReference type="Proteomes" id="UP000648239">
    <property type="component" value="Unassembled WGS sequence"/>
</dbReference>
<dbReference type="PANTHER" id="PTHR48111">
    <property type="entry name" value="REGULATOR OF RPOS"/>
    <property type="match status" value="1"/>
</dbReference>
<dbReference type="PANTHER" id="PTHR48111:SF40">
    <property type="entry name" value="PHOSPHATE REGULON TRANSCRIPTIONAL REGULATORY PROTEIN PHOB"/>
    <property type="match status" value="1"/>
</dbReference>
<dbReference type="Pfam" id="PF00486">
    <property type="entry name" value="Trans_reg_C"/>
    <property type="match status" value="1"/>
</dbReference>
<organism evidence="12 13">
    <name type="scientific">Candidatus Polarisedimenticola svalbardensis</name>
    <dbReference type="NCBI Taxonomy" id="2886004"/>
    <lineage>
        <taxon>Bacteria</taxon>
        <taxon>Pseudomonadati</taxon>
        <taxon>Acidobacteriota</taxon>
        <taxon>Candidatus Polarisedimenticolia</taxon>
        <taxon>Candidatus Polarisedimenticolales</taxon>
        <taxon>Candidatus Polarisedimenticolaceae</taxon>
        <taxon>Candidatus Polarisedimenticola</taxon>
    </lineage>
</organism>
<dbReference type="Gene3D" id="1.10.10.10">
    <property type="entry name" value="Winged helix-like DNA-binding domain superfamily/Winged helix DNA-binding domain"/>
    <property type="match status" value="1"/>
</dbReference>
<dbReference type="FunFam" id="1.10.10.10:FF:000018">
    <property type="entry name" value="DNA-binding response regulator ResD"/>
    <property type="match status" value="1"/>
</dbReference>
<dbReference type="InterPro" id="IPR011006">
    <property type="entry name" value="CheY-like_superfamily"/>
</dbReference>
<keyword evidence="4" id="KW-0805">Transcription regulation</keyword>
<dbReference type="CDD" id="cd00383">
    <property type="entry name" value="trans_reg_C"/>
    <property type="match status" value="1"/>
</dbReference>
<reference evidence="12 13" key="1">
    <citation type="submission" date="2020-08" db="EMBL/GenBank/DDBJ databases">
        <title>Acidobacteriota in marine sediments use diverse sulfur dissimilation pathways.</title>
        <authorList>
            <person name="Wasmund K."/>
        </authorList>
    </citation>
    <scope>NUCLEOTIDE SEQUENCE [LARGE SCALE GENOMIC DNA]</scope>
    <source>
        <strain evidence="12">MAG AM4</strain>
    </source>
</reference>
<dbReference type="InterPro" id="IPR001867">
    <property type="entry name" value="OmpR/PhoB-type_DNA-bd"/>
</dbReference>
<dbReference type="PROSITE" id="PS50110">
    <property type="entry name" value="RESPONSE_REGULATORY"/>
    <property type="match status" value="1"/>
</dbReference>
<dbReference type="GO" id="GO:0005829">
    <property type="term" value="C:cytosol"/>
    <property type="evidence" value="ECO:0007669"/>
    <property type="project" value="TreeGrafter"/>
</dbReference>
<dbReference type="GO" id="GO:0006355">
    <property type="term" value="P:regulation of DNA-templated transcription"/>
    <property type="evidence" value="ECO:0007669"/>
    <property type="project" value="InterPro"/>
</dbReference>
<dbReference type="Pfam" id="PF00072">
    <property type="entry name" value="Response_reg"/>
    <property type="match status" value="1"/>
</dbReference>
<dbReference type="InterPro" id="IPR036388">
    <property type="entry name" value="WH-like_DNA-bd_sf"/>
</dbReference>
<feature type="modified residue" description="4-aspartylphosphate" evidence="8">
    <location>
        <position position="53"/>
    </location>
</feature>
<evidence type="ECO:0000256" key="5">
    <source>
        <dbReference type="ARBA" id="ARBA00023125"/>
    </source>
</evidence>
<evidence type="ECO:0000256" key="3">
    <source>
        <dbReference type="ARBA" id="ARBA00023012"/>
    </source>
</evidence>
<evidence type="ECO:0000259" key="10">
    <source>
        <dbReference type="PROSITE" id="PS50110"/>
    </source>
</evidence>
<evidence type="ECO:0000256" key="8">
    <source>
        <dbReference type="PROSITE-ProRule" id="PRU00169"/>
    </source>
</evidence>
<dbReference type="Gene3D" id="3.40.50.2300">
    <property type="match status" value="1"/>
</dbReference>
<dbReference type="InterPro" id="IPR016032">
    <property type="entry name" value="Sig_transdc_resp-reg_C-effctor"/>
</dbReference>
<keyword evidence="2 8" id="KW-0597">Phosphoprotein</keyword>
<dbReference type="Gene3D" id="6.10.250.690">
    <property type="match status" value="1"/>
</dbReference>
<dbReference type="GO" id="GO:0000156">
    <property type="term" value="F:phosphorelay response regulator activity"/>
    <property type="evidence" value="ECO:0007669"/>
    <property type="project" value="TreeGrafter"/>
</dbReference>
<proteinExistence type="predicted"/>
<comment type="function">
    <text evidence="7">This protein is a positive regulator for the phosphate regulon. Transcription of this operon is positively regulated by PhoB and PhoR when phosphate is limited.</text>
</comment>
<evidence type="ECO:0000256" key="6">
    <source>
        <dbReference type="ARBA" id="ARBA00023163"/>
    </source>
</evidence>
<dbReference type="SMART" id="SM00862">
    <property type="entry name" value="Trans_reg_C"/>
    <property type="match status" value="1"/>
</dbReference>
<evidence type="ECO:0000256" key="2">
    <source>
        <dbReference type="ARBA" id="ARBA00022553"/>
    </source>
</evidence>
<feature type="DNA-binding region" description="OmpR/PhoB-type" evidence="9">
    <location>
        <begin position="133"/>
        <end position="230"/>
    </location>
</feature>
<dbReference type="EMBL" id="JACXWD010000048">
    <property type="protein sequence ID" value="MBD3868908.1"/>
    <property type="molecule type" value="Genomic_DNA"/>
</dbReference>
<evidence type="ECO:0000256" key="7">
    <source>
        <dbReference type="ARBA" id="ARBA00024735"/>
    </source>
</evidence>
<dbReference type="InterPro" id="IPR001789">
    <property type="entry name" value="Sig_transdc_resp-reg_receiver"/>
</dbReference>
<keyword evidence="6" id="KW-0804">Transcription</keyword>
<dbReference type="FunFam" id="3.40.50.2300:FF:000001">
    <property type="entry name" value="DNA-binding response regulator PhoB"/>
    <property type="match status" value="1"/>
</dbReference>
<evidence type="ECO:0000313" key="13">
    <source>
        <dbReference type="Proteomes" id="UP000648239"/>
    </source>
</evidence>
<dbReference type="SMART" id="SM00448">
    <property type="entry name" value="REC"/>
    <property type="match status" value="1"/>
</dbReference>
<dbReference type="InterPro" id="IPR039420">
    <property type="entry name" value="WalR-like"/>
</dbReference>
<evidence type="ECO:0000259" key="11">
    <source>
        <dbReference type="PROSITE" id="PS51755"/>
    </source>
</evidence>
<dbReference type="PROSITE" id="PS51755">
    <property type="entry name" value="OMPR_PHOB"/>
    <property type="match status" value="1"/>
</dbReference>
<accession>A0A8J7CM33</accession>
<dbReference type="SUPFAM" id="SSF52172">
    <property type="entry name" value="CheY-like"/>
    <property type="match status" value="1"/>
</dbReference>
<evidence type="ECO:0000256" key="4">
    <source>
        <dbReference type="ARBA" id="ARBA00023015"/>
    </source>
</evidence>
<gene>
    <name evidence="12" type="ORF">IFK94_12340</name>
</gene>
<dbReference type="SUPFAM" id="SSF46894">
    <property type="entry name" value="C-terminal effector domain of the bipartite response regulators"/>
    <property type="match status" value="1"/>
</dbReference>
<evidence type="ECO:0000256" key="9">
    <source>
        <dbReference type="PROSITE-ProRule" id="PRU01091"/>
    </source>
</evidence>
<dbReference type="AlphaFoldDB" id="A0A8J7CM33"/>
<feature type="domain" description="OmpR/PhoB-type" evidence="11">
    <location>
        <begin position="133"/>
        <end position="230"/>
    </location>
</feature>
<evidence type="ECO:0000256" key="1">
    <source>
        <dbReference type="ARBA" id="ARBA00013332"/>
    </source>
</evidence>
<sequence>MKSILIIEDDPDIALSLKYNLERNGPYQVDTAEDGVSGLRKAERSGPDLVLLDLNLPGMDGLEVCRKIRERRDTSSTAIIMLTARTDETQKIEGLDAGADDYVSKPFSVRELLARVRAQLRRAELAGNADEQESVLRSGATVVDLEGRRVKVDDALIELTRKEFDLLTALLRNRGRVLTRNRLLEHVWGYDYPGETRTVDVHIRRLRQKLGEDAGAAIETVVGVGYRYRGES</sequence>
<keyword evidence="5 9" id="KW-0238">DNA-binding</keyword>
<name>A0A8J7CM33_9BACT</name>
<evidence type="ECO:0000313" key="12">
    <source>
        <dbReference type="EMBL" id="MBD3868908.1"/>
    </source>
</evidence>
<feature type="domain" description="Response regulatory" evidence="10">
    <location>
        <begin position="3"/>
        <end position="120"/>
    </location>
</feature>
<dbReference type="GO" id="GO:0000976">
    <property type="term" value="F:transcription cis-regulatory region binding"/>
    <property type="evidence" value="ECO:0007669"/>
    <property type="project" value="TreeGrafter"/>
</dbReference>